<sequence>MLILFNISIILQCIKTEFASHSNKAIIITMKGLVPMTVFTADKIVIPDRYM</sequence>
<accession>A0A0E9SU90</accession>
<reference evidence="1" key="2">
    <citation type="journal article" date="2015" name="Fish Shellfish Immunol.">
        <title>Early steps in the European eel (Anguilla anguilla)-Vibrio vulnificus interaction in the gills: Role of the RtxA13 toxin.</title>
        <authorList>
            <person name="Callol A."/>
            <person name="Pajuelo D."/>
            <person name="Ebbesson L."/>
            <person name="Teles M."/>
            <person name="MacKenzie S."/>
            <person name="Amaro C."/>
        </authorList>
    </citation>
    <scope>NUCLEOTIDE SEQUENCE</scope>
</reference>
<dbReference type="EMBL" id="GBXM01063653">
    <property type="protein sequence ID" value="JAH44924.1"/>
    <property type="molecule type" value="Transcribed_RNA"/>
</dbReference>
<dbReference type="AlphaFoldDB" id="A0A0E9SU90"/>
<protein>
    <submittedName>
        <fullName evidence="1">Uncharacterized protein</fullName>
    </submittedName>
</protein>
<organism evidence="1">
    <name type="scientific">Anguilla anguilla</name>
    <name type="common">European freshwater eel</name>
    <name type="synonym">Muraena anguilla</name>
    <dbReference type="NCBI Taxonomy" id="7936"/>
    <lineage>
        <taxon>Eukaryota</taxon>
        <taxon>Metazoa</taxon>
        <taxon>Chordata</taxon>
        <taxon>Craniata</taxon>
        <taxon>Vertebrata</taxon>
        <taxon>Euteleostomi</taxon>
        <taxon>Actinopterygii</taxon>
        <taxon>Neopterygii</taxon>
        <taxon>Teleostei</taxon>
        <taxon>Anguilliformes</taxon>
        <taxon>Anguillidae</taxon>
        <taxon>Anguilla</taxon>
    </lineage>
</organism>
<proteinExistence type="predicted"/>
<reference evidence="1" key="1">
    <citation type="submission" date="2014-11" db="EMBL/GenBank/DDBJ databases">
        <authorList>
            <person name="Amaro Gonzalez C."/>
        </authorList>
    </citation>
    <scope>NUCLEOTIDE SEQUENCE</scope>
</reference>
<name>A0A0E9SU90_ANGAN</name>
<evidence type="ECO:0000313" key="1">
    <source>
        <dbReference type="EMBL" id="JAH44924.1"/>
    </source>
</evidence>